<evidence type="ECO:0000313" key="2">
    <source>
        <dbReference type="EMBL" id="CAB0029490.1"/>
    </source>
</evidence>
<feature type="region of interest" description="Disordered" evidence="1">
    <location>
        <begin position="155"/>
        <end position="181"/>
    </location>
</feature>
<dbReference type="EMBL" id="CADCXV010000324">
    <property type="protein sequence ID" value="CAB0029490.1"/>
    <property type="molecule type" value="Genomic_DNA"/>
</dbReference>
<keyword evidence="3" id="KW-1185">Reference proteome</keyword>
<reference evidence="2 3" key="1">
    <citation type="submission" date="2020-02" db="EMBL/GenBank/DDBJ databases">
        <authorList>
            <person name="Ferguson B K."/>
        </authorList>
    </citation>
    <scope>NUCLEOTIDE SEQUENCE [LARGE SCALE GENOMIC DNA]</scope>
</reference>
<evidence type="ECO:0000313" key="3">
    <source>
        <dbReference type="Proteomes" id="UP000479190"/>
    </source>
</evidence>
<accession>A0A6H5HVS2</accession>
<dbReference type="Proteomes" id="UP000479190">
    <property type="component" value="Unassembled WGS sequence"/>
</dbReference>
<dbReference type="AlphaFoldDB" id="A0A6H5HVS2"/>
<protein>
    <submittedName>
        <fullName evidence="2">Uncharacterized protein</fullName>
    </submittedName>
</protein>
<feature type="compositionally biased region" description="Basic and acidic residues" evidence="1">
    <location>
        <begin position="160"/>
        <end position="180"/>
    </location>
</feature>
<name>A0A6H5HVS2_9HYME</name>
<organism evidence="2 3">
    <name type="scientific">Trichogramma brassicae</name>
    <dbReference type="NCBI Taxonomy" id="86971"/>
    <lineage>
        <taxon>Eukaryota</taxon>
        <taxon>Metazoa</taxon>
        <taxon>Ecdysozoa</taxon>
        <taxon>Arthropoda</taxon>
        <taxon>Hexapoda</taxon>
        <taxon>Insecta</taxon>
        <taxon>Pterygota</taxon>
        <taxon>Neoptera</taxon>
        <taxon>Endopterygota</taxon>
        <taxon>Hymenoptera</taxon>
        <taxon>Apocrita</taxon>
        <taxon>Proctotrupomorpha</taxon>
        <taxon>Chalcidoidea</taxon>
        <taxon>Trichogrammatidae</taxon>
        <taxon>Trichogramma</taxon>
    </lineage>
</organism>
<proteinExistence type="predicted"/>
<evidence type="ECO:0000256" key="1">
    <source>
        <dbReference type="SAM" id="MobiDB-lite"/>
    </source>
</evidence>
<sequence length="409" mass="46393">MQIASVLPIVAKSCEVTAAVAMHIALKRMAAKQRKKIERKSKTLRVGDALILSLCTCDETRKHIHSDPRGARHIRTSRLRSVMMEGGEPMGRRQVTTATAAPRRYNMLFLILLLLPLLRQARAKGKCLRIRRLRRRARRLAGFFIAAPTALCSRRAKQKQSREQNKRRAASEQAKHEDTHAAAAAIVRSSKRALPRVVQIHARRRVVAYTYTRASTARTFVWNHHPNELARTVKGLGCSAALHFSLSRNNREFCSIPTWGIDIGGLQRLPGGGFQGVQTADELGSPRRSRQERTALRTIFQKSRKETEDVFNAFRKLPVSNSAECQRTPRYALTVLFHLSNSNYTSSLFPDLRCKDNAACAPPPHQHQQHQQHVVKRLIDFLLQAHHYVYATLLDFSRQSSRVRRALTS</sequence>
<gene>
    <name evidence="2" type="ORF">TBRA_LOCUS1526</name>
</gene>